<dbReference type="PANTHER" id="PTHR43289:SF6">
    <property type="entry name" value="SERINE_THREONINE-PROTEIN KINASE NEKL-3"/>
    <property type="match status" value="1"/>
</dbReference>
<evidence type="ECO:0000313" key="11">
    <source>
        <dbReference type="Proteomes" id="UP001595937"/>
    </source>
</evidence>
<dbReference type="EC" id="2.7.11.1" evidence="1"/>
<evidence type="ECO:0000259" key="9">
    <source>
        <dbReference type="PROSITE" id="PS50011"/>
    </source>
</evidence>
<dbReference type="GO" id="GO:0016301">
    <property type="term" value="F:kinase activity"/>
    <property type="evidence" value="ECO:0007669"/>
    <property type="project" value="UniProtKB-KW"/>
</dbReference>
<dbReference type="CDD" id="cd14014">
    <property type="entry name" value="STKc_PknB_like"/>
    <property type="match status" value="1"/>
</dbReference>
<evidence type="ECO:0000256" key="6">
    <source>
        <dbReference type="ARBA" id="ARBA00022840"/>
    </source>
</evidence>
<dbReference type="InterPro" id="IPR011009">
    <property type="entry name" value="Kinase-like_dom_sf"/>
</dbReference>
<sequence length="401" mass="42987">MRERIGRFEVRGRLGVGSFATVHRALDLRLDDEVAVKVLAENHSANPEMLSRFIGEGRALRRAGGPHVAAVHDIGELPHNQPYLVLELADRGTLGDRVEQLRATGWTADRRDLLLVARSLTAALGSVHRADLVHRDLSPWNLLLTARPDARGVAGAVPGGGTLIAEDERLLLADLGMCKDLARSSGMTVAAGTSGFRPPEQERHGVVDRRADIWAMSALMEWLADGARMPPAFTRALARGRAENPRKRPEDVETWLASIEEALADPPAAAPDSPAPEPAPAPRSTLRRRVLPAVALLIIGLLVGLGFGKPVWDDPPVAASDGASLAIDGPETLAEGESATYSADVTGVDSWVWTLPDGRHVVGERTVSLTPTSPGRADVVLRARAADGTELESRLELRVEQ</sequence>
<dbReference type="PROSITE" id="PS00109">
    <property type="entry name" value="PROTEIN_KINASE_TYR"/>
    <property type="match status" value="1"/>
</dbReference>
<dbReference type="SUPFAM" id="SSF56112">
    <property type="entry name" value="Protein kinase-like (PK-like)"/>
    <property type="match status" value="1"/>
</dbReference>
<feature type="domain" description="Protein kinase" evidence="9">
    <location>
        <begin position="8"/>
        <end position="297"/>
    </location>
</feature>
<dbReference type="RefSeq" id="WP_343924479.1">
    <property type="nucleotide sequence ID" value="NZ_BAAAIR010000039.1"/>
</dbReference>
<dbReference type="PROSITE" id="PS00107">
    <property type="entry name" value="PROTEIN_KINASE_ATP"/>
    <property type="match status" value="1"/>
</dbReference>
<dbReference type="EMBL" id="JBHSLN010000070">
    <property type="protein sequence ID" value="MFC5298489.1"/>
    <property type="molecule type" value="Genomic_DNA"/>
</dbReference>
<dbReference type="GeneID" id="303297681"/>
<reference evidence="11" key="1">
    <citation type="journal article" date="2019" name="Int. J. Syst. Evol. Microbiol.">
        <title>The Global Catalogue of Microorganisms (GCM) 10K type strain sequencing project: providing services to taxonomists for standard genome sequencing and annotation.</title>
        <authorList>
            <consortium name="The Broad Institute Genomics Platform"/>
            <consortium name="The Broad Institute Genome Sequencing Center for Infectious Disease"/>
            <person name="Wu L."/>
            <person name="Ma J."/>
        </authorList>
    </citation>
    <scope>NUCLEOTIDE SEQUENCE [LARGE SCALE GENOMIC DNA]</scope>
    <source>
        <strain evidence="11">CGMCC 1.16455</strain>
    </source>
</reference>
<keyword evidence="11" id="KW-1185">Reference proteome</keyword>
<dbReference type="PROSITE" id="PS50011">
    <property type="entry name" value="PROTEIN_KINASE_DOM"/>
    <property type="match status" value="1"/>
</dbReference>
<evidence type="ECO:0000256" key="5">
    <source>
        <dbReference type="ARBA" id="ARBA00022777"/>
    </source>
</evidence>
<keyword evidence="2" id="KW-0723">Serine/threonine-protein kinase</keyword>
<dbReference type="Gene3D" id="3.30.200.20">
    <property type="entry name" value="Phosphorylase Kinase, domain 1"/>
    <property type="match status" value="1"/>
</dbReference>
<feature type="region of interest" description="Disordered" evidence="8">
    <location>
        <begin position="266"/>
        <end position="285"/>
    </location>
</feature>
<evidence type="ECO:0000256" key="4">
    <source>
        <dbReference type="ARBA" id="ARBA00022741"/>
    </source>
</evidence>
<accession>A0ABW0FIA9</accession>
<evidence type="ECO:0000256" key="7">
    <source>
        <dbReference type="PROSITE-ProRule" id="PRU10141"/>
    </source>
</evidence>
<keyword evidence="6 7" id="KW-0067">ATP-binding</keyword>
<keyword evidence="5 10" id="KW-0418">Kinase</keyword>
<dbReference type="InterPro" id="IPR000719">
    <property type="entry name" value="Prot_kinase_dom"/>
</dbReference>
<proteinExistence type="predicted"/>
<organism evidence="10 11">
    <name type="scientific">Brachybacterium tyrofermentans</name>
    <dbReference type="NCBI Taxonomy" id="47848"/>
    <lineage>
        <taxon>Bacteria</taxon>
        <taxon>Bacillati</taxon>
        <taxon>Actinomycetota</taxon>
        <taxon>Actinomycetes</taxon>
        <taxon>Micrococcales</taxon>
        <taxon>Dermabacteraceae</taxon>
        <taxon>Brachybacterium</taxon>
    </lineage>
</organism>
<dbReference type="InterPro" id="IPR017441">
    <property type="entry name" value="Protein_kinase_ATP_BS"/>
</dbReference>
<protein>
    <recommendedName>
        <fullName evidence="1">non-specific serine/threonine protein kinase</fullName>
        <ecNumber evidence="1">2.7.11.1</ecNumber>
    </recommendedName>
</protein>
<dbReference type="Pfam" id="PF00069">
    <property type="entry name" value="Pkinase"/>
    <property type="match status" value="1"/>
</dbReference>
<evidence type="ECO:0000256" key="3">
    <source>
        <dbReference type="ARBA" id="ARBA00022679"/>
    </source>
</evidence>
<dbReference type="PANTHER" id="PTHR43289">
    <property type="entry name" value="MITOGEN-ACTIVATED PROTEIN KINASE KINASE KINASE 20-RELATED"/>
    <property type="match status" value="1"/>
</dbReference>
<keyword evidence="4 7" id="KW-0547">Nucleotide-binding</keyword>
<evidence type="ECO:0000256" key="1">
    <source>
        <dbReference type="ARBA" id="ARBA00012513"/>
    </source>
</evidence>
<feature type="binding site" evidence="7">
    <location>
        <position position="37"/>
    </location>
    <ligand>
        <name>ATP</name>
        <dbReference type="ChEBI" id="CHEBI:30616"/>
    </ligand>
</feature>
<dbReference type="Gene3D" id="1.10.510.10">
    <property type="entry name" value="Transferase(Phosphotransferase) domain 1"/>
    <property type="match status" value="1"/>
</dbReference>
<comment type="caution">
    <text evidence="10">The sequence shown here is derived from an EMBL/GenBank/DDBJ whole genome shotgun (WGS) entry which is preliminary data.</text>
</comment>
<dbReference type="InterPro" id="IPR008266">
    <property type="entry name" value="Tyr_kinase_AS"/>
</dbReference>
<evidence type="ECO:0000256" key="8">
    <source>
        <dbReference type="SAM" id="MobiDB-lite"/>
    </source>
</evidence>
<dbReference type="Proteomes" id="UP001595937">
    <property type="component" value="Unassembled WGS sequence"/>
</dbReference>
<evidence type="ECO:0000256" key="2">
    <source>
        <dbReference type="ARBA" id="ARBA00022527"/>
    </source>
</evidence>
<evidence type="ECO:0000313" key="10">
    <source>
        <dbReference type="EMBL" id="MFC5298489.1"/>
    </source>
</evidence>
<name>A0ABW0FIA9_9MICO</name>
<gene>
    <name evidence="10" type="ORF">ACFPK8_13300</name>
</gene>
<keyword evidence="3" id="KW-0808">Transferase</keyword>